<evidence type="ECO:0000313" key="9">
    <source>
        <dbReference type="Proteomes" id="UP001151699"/>
    </source>
</evidence>
<comment type="similarity">
    <text evidence="1 6">Belongs to the type-B carboxylesterase/lipase family.</text>
</comment>
<keyword evidence="9" id="KW-1185">Reference proteome</keyword>
<accession>A0A9Q0SA56</accession>
<dbReference type="EMBL" id="WJQU01000001">
    <property type="protein sequence ID" value="KAJ6650003.1"/>
    <property type="molecule type" value="Genomic_DNA"/>
</dbReference>
<evidence type="ECO:0000256" key="5">
    <source>
        <dbReference type="ARBA" id="ARBA00023180"/>
    </source>
</evidence>
<dbReference type="InterPro" id="IPR002018">
    <property type="entry name" value="CarbesteraseB"/>
</dbReference>
<organism evidence="8 9">
    <name type="scientific">Pseudolycoriella hygida</name>
    <dbReference type="NCBI Taxonomy" id="35572"/>
    <lineage>
        <taxon>Eukaryota</taxon>
        <taxon>Metazoa</taxon>
        <taxon>Ecdysozoa</taxon>
        <taxon>Arthropoda</taxon>
        <taxon>Hexapoda</taxon>
        <taxon>Insecta</taxon>
        <taxon>Pterygota</taxon>
        <taxon>Neoptera</taxon>
        <taxon>Endopterygota</taxon>
        <taxon>Diptera</taxon>
        <taxon>Nematocera</taxon>
        <taxon>Sciaroidea</taxon>
        <taxon>Sciaridae</taxon>
        <taxon>Pseudolycoriella</taxon>
    </lineage>
</organism>
<comment type="caution">
    <text evidence="8">The sequence shown here is derived from an EMBL/GenBank/DDBJ whole genome shotgun (WGS) entry which is preliminary data.</text>
</comment>
<dbReference type="InterPro" id="IPR029058">
    <property type="entry name" value="AB_hydrolase_fold"/>
</dbReference>
<dbReference type="EC" id="3.1.1.-" evidence="6"/>
<evidence type="ECO:0000256" key="4">
    <source>
        <dbReference type="ARBA" id="ARBA00023157"/>
    </source>
</evidence>
<dbReference type="Pfam" id="PF00135">
    <property type="entry name" value="COesterase"/>
    <property type="match status" value="1"/>
</dbReference>
<feature type="signal peptide" evidence="6">
    <location>
        <begin position="1"/>
        <end position="20"/>
    </location>
</feature>
<dbReference type="GO" id="GO:0052689">
    <property type="term" value="F:carboxylic ester hydrolase activity"/>
    <property type="evidence" value="ECO:0007669"/>
    <property type="project" value="UniProtKB-KW"/>
</dbReference>
<evidence type="ECO:0000256" key="2">
    <source>
        <dbReference type="ARBA" id="ARBA00022487"/>
    </source>
</evidence>
<keyword evidence="2" id="KW-0719">Serine esterase</keyword>
<keyword evidence="4" id="KW-1015">Disulfide bond</keyword>
<dbReference type="SUPFAM" id="SSF53474">
    <property type="entry name" value="alpha/beta-Hydrolases"/>
    <property type="match status" value="1"/>
</dbReference>
<keyword evidence="3 6" id="KW-0378">Hydrolase</keyword>
<dbReference type="PANTHER" id="PTHR43142">
    <property type="entry name" value="CARBOXYLIC ESTER HYDROLASE"/>
    <property type="match status" value="1"/>
</dbReference>
<dbReference type="OrthoDB" id="3200163at2759"/>
<evidence type="ECO:0000256" key="6">
    <source>
        <dbReference type="RuleBase" id="RU361235"/>
    </source>
</evidence>
<evidence type="ECO:0000256" key="3">
    <source>
        <dbReference type="ARBA" id="ARBA00022801"/>
    </source>
</evidence>
<dbReference type="PANTHER" id="PTHR43142:SF12">
    <property type="entry name" value="CARBOXYLESTERASE TYPE B DOMAIN-CONTAINING PROTEIN-RELATED"/>
    <property type="match status" value="1"/>
</dbReference>
<reference evidence="8" key="1">
    <citation type="submission" date="2022-07" db="EMBL/GenBank/DDBJ databases">
        <authorList>
            <person name="Trinca V."/>
            <person name="Uliana J.V.C."/>
            <person name="Torres T.T."/>
            <person name="Ward R.J."/>
            <person name="Monesi N."/>
        </authorList>
    </citation>
    <scope>NUCLEOTIDE SEQUENCE</scope>
    <source>
        <strain evidence="8">HSMRA1968</strain>
        <tissue evidence="8">Whole embryos</tissue>
    </source>
</reference>
<dbReference type="Proteomes" id="UP001151699">
    <property type="component" value="Chromosome A"/>
</dbReference>
<gene>
    <name evidence="8" type="primary">Glt_0</name>
    <name evidence="8" type="ORF">Bhyg_05246</name>
</gene>
<feature type="chain" id="PRO_5040531691" description="Carboxylic ester hydrolase" evidence="6">
    <location>
        <begin position="21"/>
        <end position="579"/>
    </location>
</feature>
<proteinExistence type="inferred from homology"/>
<sequence length="579" mass="64426">MVVRLLVTFLFLYFCTDAIAHRGNRNTSSKFVTLPEHGTLKASISKTAWSKLLIYQFLGVRYAESPSGTRRFKSPVPVQPWNGIRDASKFGRKCPTLRDLSSMTEEYRNAEDHEDCLNMAIYSPNLAGSLPVMVYVHGGSFYLQSAIEYPPNYLLQSDIVLVVVQYRLDALGFLSTNSKEIPGNAALMDVQLALNFVKKNIKYFGGNPNNVTLFGQSAGAVIVSTLSISPAMPDDLFHRAIIQSGSIFSQWGTTANPVGDARNIAKFAGLNSTQSLSSLNNCFLNMSLFDLLNAVDKYQKDLSGGPLKLGARSISIGGPSNYLPDLPQKIVSSPQYNKSVPMIVGTTKDDGSYLATIVYQVLQSHTSPEKLPIVSTIMQMMCTFLNVGGKCEKLKSVISETFWTPEEVVSNDFSKIATGLIDMLGMFFFKIPAMQMALTNSKSNETNTFLYTFDYEGQNTRFGYGEDTSQYPFKGGVTHSNENIYIFPYPSDVANLNTDDALMSHELLNLWTSFAANGRPHMAATFHWPPVNSDKFGPYARINKKVTIEQDYPNEFVRNISEKRQINVWPLLKILSDFK</sequence>
<keyword evidence="5" id="KW-0325">Glycoprotein</keyword>
<dbReference type="InterPro" id="IPR019826">
    <property type="entry name" value="Carboxylesterase_B_AS"/>
</dbReference>
<dbReference type="PROSITE" id="PS00122">
    <property type="entry name" value="CARBOXYLESTERASE_B_1"/>
    <property type="match status" value="1"/>
</dbReference>
<name>A0A9Q0SA56_9DIPT</name>
<evidence type="ECO:0000256" key="1">
    <source>
        <dbReference type="ARBA" id="ARBA00005964"/>
    </source>
</evidence>
<evidence type="ECO:0000259" key="7">
    <source>
        <dbReference type="Pfam" id="PF00135"/>
    </source>
</evidence>
<evidence type="ECO:0000313" key="8">
    <source>
        <dbReference type="EMBL" id="KAJ6650003.1"/>
    </source>
</evidence>
<dbReference type="Gene3D" id="3.40.50.1820">
    <property type="entry name" value="alpha/beta hydrolase"/>
    <property type="match status" value="1"/>
</dbReference>
<protein>
    <recommendedName>
        <fullName evidence="6">Carboxylic ester hydrolase</fullName>
        <ecNumber evidence="6">3.1.1.-</ecNumber>
    </recommendedName>
</protein>
<feature type="domain" description="Carboxylesterase type B" evidence="7">
    <location>
        <begin position="30"/>
        <end position="555"/>
    </location>
</feature>
<dbReference type="AlphaFoldDB" id="A0A9Q0SA56"/>
<keyword evidence="6" id="KW-0732">Signal</keyword>